<sequence length="382" mass="45074">MSKSHIYKIILLSISFKLLYIAFAFFLAEVKDDFSVEKSSDDIIRLFKRNDSFWYENIHDNGYPEINTKKDLGWHKNEIFHQSSWGFMPGYPLLVKTVSTLFQCSFNSASFSISILFSTLCFLVFYWLATQWFQDTKNAFFATLLFICMPFQYYFSMMYTEAIFAFLLMGAFVCIQRKKYFVLSLFCAFMVILRANGLVMLLPLVLFLFEKEQLLVAYKLQPKIWSWSTLKKLSFLSLPLLCFGAYVLYQYVRTGYPNAYSIAQQGGWYREMMFPLAGLFRQGDFGTQFNSWYAILFMIIAGFAWKRLPLSFNLIVWFNILLPLSAGSSTAMTRYISIIFPLFFVFAFWLRNIKWKYALLPVFTGLQLYMFYFWLISDDFSQ</sequence>
<keyword evidence="7" id="KW-0256">Endoplasmic reticulum</keyword>
<dbReference type="GO" id="GO:0031501">
    <property type="term" value="C:mannosyltransferase complex"/>
    <property type="evidence" value="ECO:0007669"/>
    <property type="project" value="TreeGrafter"/>
</dbReference>
<feature type="transmembrane region" description="Helical" evidence="10">
    <location>
        <begin position="332"/>
        <end position="350"/>
    </location>
</feature>
<accession>A0A1I6XAP8</accession>
<evidence type="ECO:0000256" key="3">
    <source>
        <dbReference type="ARBA" id="ARBA00022502"/>
    </source>
</evidence>
<dbReference type="RefSeq" id="WP_090244890.1">
    <property type="nucleotide sequence ID" value="NZ_FPAS01000001.1"/>
</dbReference>
<dbReference type="GO" id="GO:0016020">
    <property type="term" value="C:membrane"/>
    <property type="evidence" value="ECO:0007669"/>
    <property type="project" value="GOC"/>
</dbReference>
<feature type="transmembrane region" description="Helical" evidence="10">
    <location>
        <begin position="9"/>
        <end position="28"/>
    </location>
</feature>
<reference evidence="11 12" key="1">
    <citation type="submission" date="2016-10" db="EMBL/GenBank/DDBJ databases">
        <authorList>
            <person name="de Groot N.N."/>
        </authorList>
    </citation>
    <scope>NUCLEOTIDE SEQUENCE [LARGE SCALE GENOMIC DNA]</scope>
    <source>
        <strain evidence="11 12">CGMCC 1.7005</strain>
    </source>
</reference>
<gene>
    <name evidence="11" type="ORF">SAMN05216474_0058</name>
</gene>
<keyword evidence="4 11" id="KW-0328">Glycosyltransferase</keyword>
<evidence type="ECO:0000313" key="11">
    <source>
        <dbReference type="EMBL" id="SFT35378.1"/>
    </source>
</evidence>
<feature type="transmembrane region" description="Helical" evidence="10">
    <location>
        <begin position="180"/>
        <end position="209"/>
    </location>
</feature>
<evidence type="ECO:0000256" key="8">
    <source>
        <dbReference type="ARBA" id="ARBA00022989"/>
    </source>
</evidence>
<evidence type="ECO:0000256" key="9">
    <source>
        <dbReference type="ARBA" id="ARBA00023136"/>
    </source>
</evidence>
<evidence type="ECO:0000313" key="12">
    <source>
        <dbReference type="Proteomes" id="UP000236454"/>
    </source>
</evidence>
<keyword evidence="12" id="KW-1185">Reference proteome</keyword>
<evidence type="ECO:0000256" key="10">
    <source>
        <dbReference type="SAM" id="Phobius"/>
    </source>
</evidence>
<dbReference type="OrthoDB" id="2379640at2"/>
<dbReference type="InterPro" id="IPR007315">
    <property type="entry name" value="PIG-V/Gpi18"/>
</dbReference>
<keyword evidence="9 10" id="KW-0472">Membrane</keyword>
<dbReference type="EMBL" id="FPAS01000001">
    <property type="protein sequence ID" value="SFT35378.1"/>
    <property type="molecule type" value="Genomic_DNA"/>
</dbReference>
<dbReference type="PANTHER" id="PTHR12468:SF2">
    <property type="entry name" value="GPI MANNOSYLTRANSFERASE 2"/>
    <property type="match status" value="1"/>
</dbReference>
<comment type="subcellular location">
    <subcellularLocation>
        <location evidence="1">Endoplasmic reticulum membrane</location>
        <topology evidence="1">Multi-pass membrane protein</topology>
    </subcellularLocation>
</comment>
<evidence type="ECO:0000256" key="6">
    <source>
        <dbReference type="ARBA" id="ARBA00022692"/>
    </source>
</evidence>
<feature type="transmembrane region" description="Helical" evidence="10">
    <location>
        <begin position="230"/>
        <end position="249"/>
    </location>
</feature>
<keyword evidence="6 10" id="KW-0812">Transmembrane</keyword>
<dbReference type="AlphaFoldDB" id="A0A1I6XAP8"/>
<keyword evidence="8 10" id="KW-1133">Transmembrane helix</keyword>
<dbReference type="GO" id="GO:0000009">
    <property type="term" value="F:alpha-1,6-mannosyltransferase activity"/>
    <property type="evidence" value="ECO:0007669"/>
    <property type="project" value="InterPro"/>
</dbReference>
<evidence type="ECO:0000256" key="5">
    <source>
        <dbReference type="ARBA" id="ARBA00022679"/>
    </source>
</evidence>
<dbReference type="STRING" id="477690.SAMN05216474_0058"/>
<dbReference type="UniPathway" id="UPA00196"/>
<name>A0A1I6XAP8_9FLAO</name>
<evidence type="ECO:0000256" key="7">
    <source>
        <dbReference type="ARBA" id="ARBA00022824"/>
    </source>
</evidence>
<dbReference type="GO" id="GO:0006506">
    <property type="term" value="P:GPI anchor biosynthetic process"/>
    <property type="evidence" value="ECO:0007669"/>
    <property type="project" value="UniProtKB-UniPathway"/>
</dbReference>
<protein>
    <submittedName>
        <fullName evidence="11">Mannosyltransferase (PIG-V)</fullName>
    </submittedName>
</protein>
<evidence type="ECO:0000256" key="1">
    <source>
        <dbReference type="ARBA" id="ARBA00004477"/>
    </source>
</evidence>
<dbReference type="PANTHER" id="PTHR12468">
    <property type="entry name" value="GPI MANNOSYLTRANSFERASE 2"/>
    <property type="match status" value="1"/>
</dbReference>
<comment type="pathway">
    <text evidence="2">Glycolipid biosynthesis; glycosylphosphatidylinositol-anchor biosynthesis.</text>
</comment>
<evidence type="ECO:0000256" key="4">
    <source>
        <dbReference type="ARBA" id="ARBA00022676"/>
    </source>
</evidence>
<organism evidence="11 12">
    <name type="scientific">Lishizhenia tianjinensis</name>
    <dbReference type="NCBI Taxonomy" id="477690"/>
    <lineage>
        <taxon>Bacteria</taxon>
        <taxon>Pseudomonadati</taxon>
        <taxon>Bacteroidota</taxon>
        <taxon>Flavobacteriia</taxon>
        <taxon>Flavobacteriales</taxon>
        <taxon>Crocinitomicaceae</taxon>
        <taxon>Lishizhenia</taxon>
    </lineage>
</organism>
<proteinExistence type="predicted"/>
<feature type="transmembrane region" description="Helical" evidence="10">
    <location>
        <begin position="289"/>
        <end position="305"/>
    </location>
</feature>
<dbReference type="Pfam" id="PF04188">
    <property type="entry name" value="Mannosyl_trans2"/>
    <property type="match status" value="1"/>
</dbReference>
<feature type="transmembrane region" description="Helical" evidence="10">
    <location>
        <begin position="357"/>
        <end position="376"/>
    </location>
</feature>
<evidence type="ECO:0000256" key="2">
    <source>
        <dbReference type="ARBA" id="ARBA00004687"/>
    </source>
</evidence>
<feature type="transmembrane region" description="Helical" evidence="10">
    <location>
        <begin position="140"/>
        <end position="168"/>
    </location>
</feature>
<keyword evidence="5 11" id="KW-0808">Transferase</keyword>
<keyword evidence="3" id="KW-0337">GPI-anchor biosynthesis</keyword>
<feature type="transmembrane region" description="Helical" evidence="10">
    <location>
        <begin position="109"/>
        <end position="128"/>
    </location>
</feature>
<dbReference type="Proteomes" id="UP000236454">
    <property type="component" value="Unassembled WGS sequence"/>
</dbReference>
<dbReference type="GO" id="GO:0004376">
    <property type="term" value="F:GPI mannosyltransferase activity"/>
    <property type="evidence" value="ECO:0007669"/>
    <property type="project" value="InterPro"/>
</dbReference>